<dbReference type="GO" id="GO:0003676">
    <property type="term" value="F:nucleic acid binding"/>
    <property type="evidence" value="ECO:0007669"/>
    <property type="project" value="InterPro"/>
</dbReference>
<dbReference type="SUPFAM" id="SSF53098">
    <property type="entry name" value="Ribonuclease H-like"/>
    <property type="match status" value="1"/>
</dbReference>
<proteinExistence type="predicted"/>
<evidence type="ECO:0000313" key="3">
    <source>
        <dbReference type="Proteomes" id="UP000499080"/>
    </source>
</evidence>
<evidence type="ECO:0000313" key="2">
    <source>
        <dbReference type="EMBL" id="GBN78639.1"/>
    </source>
</evidence>
<dbReference type="Proteomes" id="UP000499080">
    <property type="component" value="Unassembled WGS sequence"/>
</dbReference>
<accession>A0A4Y2RTN8</accession>
<reference evidence="2 3" key="1">
    <citation type="journal article" date="2019" name="Sci. Rep.">
        <title>Orb-weaving spider Araneus ventricosus genome elucidates the spidroin gene catalogue.</title>
        <authorList>
            <person name="Kono N."/>
            <person name="Nakamura H."/>
            <person name="Ohtoshi R."/>
            <person name="Moran D.A.P."/>
            <person name="Shinohara A."/>
            <person name="Yoshida Y."/>
            <person name="Fujiwara M."/>
            <person name="Mori M."/>
            <person name="Tomita M."/>
            <person name="Arakawa K."/>
        </authorList>
    </citation>
    <scope>NUCLEOTIDE SEQUENCE [LARGE SCALE GENOMIC DNA]</scope>
</reference>
<dbReference type="AlphaFoldDB" id="A0A4Y2RTN8"/>
<organism evidence="2 3">
    <name type="scientific">Araneus ventricosus</name>
    <name type="common">Orbweaver spider</name>
    <name type="synonym">Epeira ventricosa</name>
    <dbReference type="NCBI Taxonomy" id="182803"/>
    <lineage>
        <taxon>Eukaryota</taxon>
        <taxon>Metazoa</taxon>
        <taxon>Ecdysozoa</taxon>
        <taxon>Arthropoda</taxon>
        <taxon>Chelicerata</taxon>
        <taxon>Arachnida</taxon>
        <taxon>Araneae</taxon>
        <taxon>Araneomorphae</taxon>
        <taxon>Entelegynae</taxon>
        <taxon>Araneoidea</taxon>
        <taxon>Araneidae</taxon>
        <taxon>Araneus</taxon>
    </lineage>
</organism>
<evidence type="ECO:0000259" key="1">
    <source>
        <dbReference type="PROSITE" id="PS50879"/>
    </source>
</evidence>
<dbReference type="OrthoDB" id="6514649at2759"/>
<feature type="domain" description="RNase H type-1" evidence="1">
    <location>
        <begin position="1"/>
        <end position="62"/>
    </location>
</feature>
<comment type="caution">
    <text evidence="2">The sequence shown here is derived from an EMBL/GenBank/DDBJ whole genome shotgun (WGS) entry which is preliminary data.</text>
</comment>
<dbReference type="Gene3D" id="3.30.420.10">
    <property type="entry name" value="Ribonuclease H-like superfamily/Ribonuclease H"/>
    <property type="match status" value="1"/>
</dbReference>
<protein>
    <recommendedName>
        <fullName evidence="1">RNase H type-1 domain-containing protein</fullName>
    </recommendedName>
</protein>
<sequence length="207" mass="24060">MFQTEIKLIELAYFNQTEERNSLRLIDRKIPRSEAIKLLWVPAHVGIAINEQTDEAAKAALTSDVNIFPCVSTEKLFSESKQIEVAFSGKVQNTFDPLRTFPKQRRLYFYLGEKKFFLHGYEPGLYLQRLYFQSWSGIISLMPPVRHGRFERPPFTDRLRNNLRAALGAGALHYNWICTISTFNRKACSAVLHFLQSTNLFKDNFFN</sequence>
<gene>
    <name evidence="2" type="ORF">AVEN_26069_1</name>
</gene>
<dbReference type="InterPro" id="IPR002156">
    <property type="entry name" value="RNaseH_domain"/>
</dbReference>
<dbReference type="InterPro" id="IPR036397">
    <property type="entry name" value="RNaseH_sf"/>
</dbReference>
<dbReference type="EMBL" id="BGPR01018254">
    <property type="protein sequence ID" value="GBN78639.1"/>
    <property type="molecule type" value="Genomic_DNA"/>
</dbReference>
<dbReference type="InterPro" id="IPR012337">
    <property type="entry name" value="RNaseH-like_sf"/>
</dbReference>
<name>A0A4Y2RTN8_ARAVE</name>
<dbReference type="PROSITE" id="PS50879">
    <property type="entry name" value="RNASE_H_1"/>
    <property type="match status" value="1"/>
</dbReference>
<dbReference type="GO" id="GO:0004523">
    <property type="term" value="F:RNA-DNA hybrid ribonuclease activity"/>
    <property type="evidence" value="ECO:0007669"/>
    <property type="project" value="InterPro"/>
</dbReference>
<keyword evidence="3" id="KW-1185">Reference proteome</keyword>